<organism evidence="3 4">
    <name type="scientific">Flavihumibacter stibioxidans</name>
    <dbReference type="NCBI Taxonomy" id="1834163"/>
    <lineage>
        <taxon>Bacteria</taxon>
        <taxon>Pseudomonadati</taxon>
        <taxon>Bacteroidota</taxon>
        <taxon>Chitinophagia</taxon>
        <taxon>Chitinophagales</taxon>
        <taxon>Chitinophagaceae</taxon>
        <taxon>Flavihumibacter</taxon>
    </lineage>
</organism>
<feature type="transmembrane region" description="Helical" evidence="1">
    <location>
        <begin position="12"/>
        <end position="33"/>
    </location>
</feature>
<feature type="domain" description="Endonuclease/exonuclease/phosphatase" evidence="2">
    <location>
        <begin position="278"/>
        <end position="367"/>
    </location>
</feature>
<name>A0ABR7M9Y1_9BACT</name>
<dbReference type="SUPFAM" id="SSF56219">
    <property type="entry name" value="DNase I-like"/>
    <property type="match status" value="1"/>
</dbReference>
<sequence length="380" mass="44472">MPSFFRSLTKRFFIILTMVVTGLFLLSCASWYIEPGKYWYIALLGVGFAFLLFAMGVMLIFWIVFRSKWFLLPLSAMILGWQPINAFFAFHPFAGSGSAKPEGSLRIMQWNVARFDEMSGRPRSGKSKRKLMLDYIERLNPDIICMQEFLESNDKKLFDENIPYFRDSLGYRYFYYAMDHRRPDKVYEHGIAIFSRYPIRKTHRRKFGGPKSLKANESFIYTDIDVNGRMIRVFTTHLQSLLFTNAEFRKLEEIKQGDDSTISKSLDIFQKFRQAYGFRQQQAEMIRSELDQSPHPAIICGDFNDVPNSFVYHRVKGSRKDVFTRKGFGVGRTYSFLSPTLRIDYIMVDKRFGVVQVRNPHPRLSDHFPVIADLRLPASR</sequence>
<feature type="domain" description="Endonuclease/exonuclease/phosphatase" evidence="2">
    <location>
        <begin position="108"/>
        <end position="209"/>
    </location>
</feature>
<dbReference type="Proteomes" id="UP000765802">
    <property type="component" value="Unassembled WGS sequence"/>
</dbReference>
<keyword evidence="4" id="KW-1185">Reference proteome</keyword>
<evidence type="ECO:0000313" key="4">
    <source>
        <dbReference type="Proteomes" id="UP000765802"/>
    </source>
</evidence>
<protein>
    <recommendedName>
        <fullName evidence="2">Endonuclease/exonuclease/phosphatase domain-containing protein</fullName>
    </recommendedName>
</protein>
<keyword evidence="1" id="KW-1133">Transmembrane helix</keyword>
<dbReference type="PROSITE" id="PS51257">
    <property type="entry name" value="PROKAR_LIPOPROTEIN"/>
    <property type="match status" value="1"/>
</dbReference>
<dbReference type="Gene3D" id="3.60.10.10">
    <property type="entry name" value="Endonuclease/exonuclease/phosphatase"/>
    <property type="match status" value="1"/>
</dbReference>
<dbReference type="InterPro" id="IPR005135">
    <property type="entry name" value="Endo/exonuclease/phosphatase"/>
</dbReference>
<evidence type="ECO:0000259" key="2">
    <source>
        <dbReference type="Pfam" id="PF03372"/>
    </source>
</evidence>
<feature type="transmembrane region" description="Helical" evidence="1">
    <location>
        <begin position="69"/>
        <end position="90"/>
    </location>
</feature>
<dbReference type="PANTHER" id="PTHR14859:SF15">
    <property type="entry name" value="ENDONUCLEASE_EXONUCLEASE_PHOSPHATASE DOMAIN-CONTAINING PROTEIN"/>
    <property type="match status" value="1"/>
</dbReference>
<keyword evidence="1" id="KW-0812">Transmembrane</keyword>
<dbReference type="CDD" id="cd09084">
    <property type="entry name" value="EEP-2"/>
    <property type="match status" value="1"/>
</dbReference>
<proteinExistence type="predicted"/>
<dbReference type="EMBL" id="MBUA01000023">
    <property type="protein sequence ID" value="MBC6491848.1"/>
    <property type="molecule type" value="Genomic_DNA"/>
</dbReference>
<gene>
    <name evidence="3" type="ORF">BC349_12370</name>
</gene>
<dbReference type="InterPro" id="IPR051916">
    <property type="entry name" value="GPI-anchor_lipid_remodeler"/>
</dbReference>
<dbReference type="Pfam" id="PF03372">
    <property type="entry name" value="Exo_endo_phos"/>
    <property type="match status" value="2"/>
</dbReference>
<reference evidence="3 4" key="1">
    <citation type="submission" date="2016-07" db="EMBL/GenBank/DDBJ databases">
        <title>Genome analysis of Flavihumibacter stibioxidans YS-17.</title>
        <authorList>
            <person name="Shi K."/>
            <person name="Han Y."/>
            <person name="Wang G."/>
        </authorList>
    </citation>
    <scope>NUCLEOTIDE SEQUENCE [LARGE SCALE GENOMIC DNA]</scope>
    <source>
        <strain evidence="3 4">YS-17</strain>
    </source>
</reference>
<evidence type="ECO:0000256" key="1">
    <source>
        <dbReference type="SAM" id="Phobius"/>
    </source>
</evidence>
<feature type="transmembrane region" description="Helical" evidence="1">
    <location>
        <begin position="39"/>
        <end position="62"/>
    </location>
</feature>
<accession>A0ABR7M9Y1</accession>
<keyword evidence="1" id="KW-0472">Membrane</keyword>
<evidence type="ECO:0000313" key="3">
    <source>
        <dbReference type="EMBL" id="MBC6491848.1"/>
    </source>
</evidence>
<dbReference type="InterPro" id="IPR036691">
    <property type="entry name" value="Endo/exonu/phosph_ase_sf"/>
</dbReference>
<comment type="caution">
    <text evidence="3">The sequence shown here is derived from an EMBL/GenBank/DDBJ whole genome shotgun (WGS) entry which is preliminary data.</text>
</comment>
<dbReference type="RefSeq" id="WP_187257168.1">
    <property type="nucleotide sequence ID" value="NZ_JBHULF010000007.1"/>
</dbReference>
<dbReference type="PANTHER" id="PTHR14859">
    <property type="entry name" value="CALCOFLUOR WHITE HYPERSENSITIVE PROTEIN PRECURSOR"/>
    <property type="match status" value="1"/>
</dbReference>